<keyword evidence="10" id="KW-1185">Reference proteome</keyword>
<dbReference type="GO" id="GO:0006366">
    <property type="term" value="P:transcription by RNA polymerase II"/>
    <property type="evidence" value="ECO:0007669"/>
    <property type="project" value="InterPro"/>
</dbReference>
<keyword evidence="4" id="KW-0539">Nucleus</keyword>
<accession>A0AAD9JGU5</accession>
<evidence type="ECO:0000259" key="7">
    <source>
        <dbReference type="Pfam" id="PF08621"/>
    </source>
</evidence>
<evidence type="ECO:0000256" key="4">
    <source>
        <dbReference type="ARBA" id="ARBA00023242"/>
    </source>
</evidence>
<evidence type="ECO:0000256" key="2">
    <source>
        <dbReference type="ARBA" id="ARBA00009953"/>
    </source>
</evidence>
<evidence type="ECO:0000256" key="1">
    <source>
        <dbReference type="ARBA" id="ARBA00004123"/>
    </source>
</evidence>
<keyword evidence="3" id="KW-0804">Transcription</keyword>
<dbReference type="InterPro" id="IPR057989">
    <property type="entry name" value="TPR_RPAP1/MINIYO-like"/>
</dbReference>
<dbReference type="PANTHER" id="PTHR21483:SF18">
    <property type="entry name" value="RNA POLYMERASE II-ASSOCIATED PROTEIN 1"/>
    <property type="match status" value="1"/>
</dbReference>
<feature type="domain" description="RPAP1/MINIYO-like TPR repeats" evidence="8">
    <location>
        <begin position="1125"/>
        <end position="1350"/>
    </location>
</feature>
<evidence type="ECO:0000256" key="5">
    <source>
        <dbReference type="SAM" id="MobiDB-lite"/>
    </source>
</evidence>
<evidence type="ECO:0000313" key="10">
    <source>
        <dbReference type="Proteomes" id="UP001208570"/>
    </source>
</evidence>
<feature type="region of interest" description="Disordered" evidence="5">
    <location>
        <begin position="41"/>
        <end position="61"/>
    </location>
</feature>
<dbReference type="Pfam" id="PF25766">
    <property type="entry name" value="TPR_RPAP1"/>
    <property type="match status" value="1"/>
</dbReference>
<dbReference type="InterPro" id="IPR013930">
    <property type="entry name" value="RPAP1_N"/>
</dbReference>
<evidence type="ECO:0000259" key="8">
    <source>
        <dbReference type="Pfam" id="PF25766"/>
    </source>
</evidence>
<comment type="subcellular location">
    <subcellularLocation>
        <location evidence="1">Nucleus</location>
    </subcellularLocation>
</comment>
<dbReference type="Pfam" id="PF08620">
    <property type="entry name" value="RPAP1_C"/>
    <property type="match status" value="1"/>
</dbReference>
<comment type="similarity">
    <text evidence="2">Belongs to the RPAP1 family.</text>
</comment>
<dbReference type="Proteomes" id="UP001208570">
    <property type="component" value="Unassembled WGS sequence"/>
</dbReference>
<feature type="domain" description="RPAP1 N-terminal" evidence="7">
    <location>
        <begin position="231"/>
        <end position="272"/>
    </location>
</feature>
<evidence type="ECO:0000259" key="6">
    <source>
        <dbReference type="Pfam" id="PF08620"/>
    </source>
</evidence>
<dbReference type="InterPro" id="IPR039913">
    <property type="entry name" value="RPAP1/Rba50"/>
</dbReference>
<dbReference type="EMBL" id="JAODUP010000326">
    <property type="protein sequence ID" value="KAK2152507.1"/>
    <property type="molecule type" value="Genomic_DNA"/>
</dbReference>
<feature type="domain" description="RPAP1 C-terminal" evidence="6">
    <location>
        <begin position="383"/>
        <end position="447"/>
    </location>
</feature>
<reference evidence="9" key="1">
    <citation type="journal article" date="2023" name="Mol. Biol. Evol.">
        <title>Third-Generation Sequencing Reveals the Adaptive Role of the Epigenome in Three Deep-Sea Polychaetes.</title>
        <authorList>
            <person name="Perez M."/>
            <person name="Aroh O."/>
            <person name="Sun Y."/>
            <person name="Lan Y."/>
            <person name="Juniper S.K."/>
            <person name="Young C.R."/>
            <person name="Angers B."/>
            <person name="Qian P.Y."/>
        </authorList>
    </citation>
    <scope>NUCLEOTIDE SEQUENCE</scope>
    <source>
        <strain evidence="9">P08H-3</strain>
    </source>
</reference>
<evidence type="ECO:0000256" key="3">
    <source>
        <dbReference type="ARBA" id="ARBA00023163"/>
    </source>
</evidence>
<name>A0AAD9JGU5_9ANNE</name>
<proteinExistence type="inferred from homology"/>
<dbReference type="PANTHER" id="PTHR21483">
    <property type="entry name" value="RNA POLYMERASE II-ASSOCIATED PROTEIN 1"/>
    <property type="match status" value="1"/>
</dbReference>
<evidence type="ECO:0000313" key="9">
    <source>
        <dbReference type="EMBL" id="KAK2152507.1"/>
    </source>
</evidence>
<dbReference type="Pfam" id="PF08621">
    <property type="entry name" value="RPAP1_N"/>
    <property type="match status" value="1"/>
</dbReference>
<protein>
    <recommendedName>
        <fullName evidence="11">RNA polymerase II-associated protein 1</fullName>
    </recommendedName>
</protein>
<gene>
    <name evidence="9" type="ORF">LSH36_326g02070</name>
</gene>
<comment type="caution">
    <text evidence="9">The sequence shown here is derived from an EMBL/GenBank/DDBJ whole genome shotgun (WGS) entry which is preliminary data.</text>
</comment>
<evidence type="ECO:0008006" key="11">
    <source>
        <dbReference type="Google" id="ProtNLM"/>
    </source>
</evidence>
<organism evidence="9 10">
    <name type="scientific">Paralvinella palmiformis</name>
    <dbReference type="NCBI Taxonomy" id="53620"/>
    <lineage>
        <taxon>Eukaryota</taxon>
        <taxon>Metazoa</taxon>
        <taxon>Spiralia</taxon>
        <taxon>Lophotrochozoa</taxon>
        <taxon>Annelida</taxon>
        <taxon>Polychaeta</taxon>
        <taxon>Sedentaria</taxon>
        <taxon>Canalipalpata</taxon>
        <taxon>Terebellida</taxon>
        <taxon>Terebelliformia</taxon>
        <taxon>Alvinellidae</taxon>
        <taxon>Paralvinella</taxon>
    </lineage>
</organism>
<sequence length="1407" mass="159181">MFKRPSPADTDEDLEKFQEQFLASRSQPAAKLIKFKDANAGIPGEKTHFTEPKPSTSSGIATNKDVVSLGDLPAQKPPTAVVPPLKRSRFKRSRIENQNECVADVDPEIELDRHDSHITRVLTEIIEREFDAMPPYSPSGNVIGGFPKVLHRGDVKQTKPGEQGRKGRSLFAQQFARCPATDFGLPSQQNMAPLPLAGVQNNTALRSRVTERCTDHAMNEVDPVVVTNEIEQIDMENKARLESMTNDEILREQKTLLETLDPNVVSFLRSRSHMSQHHVRPSQPETENQQHASHRCTGTDSTADNSCSATKSTAGEGMKVDDNDMDVESTLSNEKIALMLESESGLKPPNNWLHMDKLEPEKLEWMRDLPQPTSDDNTTGKPARFDLNGALVNTNANIPMHLGLHHHADEPERGGYTLGELFHLSRSANIQQRALALNILAKVTRKAREGRFHGCVSAALVPAMVEGGLVFILRWALDDKTDNTMTAAVNALHALLVIPADELGLDRTLSWYKGHEVPCLCPEPVKVDDLDQKPSDAELVRSDMVKGLLQMSLLPRLRYILEVWQPHRITVVQILDILIRFCRHSTQLAYEVFKCPRLLDTVFRKFLTWKIPETWPDPLVTAYEFPCSRALKLVRVLSMASKNMASHIVSNYALMDCLLLYISQGQQQQVDGRHPELCELIVESYRTWKICVIYGLGARHYRDCYPMLIEQLKTSCQLDYNSSPHSLQLGCTVISFLESVVHAAAKNTHLLINQRQKSGLDIGSEIEHTEALFIPDLDWSHVTGLGEPLIVCLQRQLDELRCKYVDEKYDLSLIACCLNFLASWLERVPKMPKQDIVDIMDEMKSFCRGSLIPVLRSRSFSSVVAAIRKHSVIIGPVTDKNGEPLTSLPDLGSLMADKDTQCPVLEQGSTIHFVLAFVRLCYAMRMLKSDIADVCAALLHESELLQYLRQLCHANRAPHAKDYFAQFENRLQLVLVNLALCDQNGLDVALYHQVALNLLTHLHEGSECDVHHLLSMAIFNQDLLGDLQTATDPSLAISLSDHLQLQKPAKIVSASEEEIIIDKTQLLSDLSKNLISIRNTYLTAFGGRDRAVEQSKRRCEDSLRFPETLMLGRCGELLVPVDWVFLPLIEIYNGTCNMSEKRANERSYLPDSIATVTNSMRFIYFIEEYRSERLQLISYAVRLSRLVCVFMAGSDLFLDSGVQSYLAALLQHYSKPAILDRMHFNQPVPGLASFYDLYVMLLEQFGAVSFGDWLFSSYVLLPLQQRHDIMFRRAVWGEFSAVLHSLRLNITQIMVPLERFLEPEETELELLRMYFEALLSQAVTAGRTPLPYLIAVHHVNRFVFNQQHKHKKMAHAMMKHAIRMPDGTLQRHLLYYKLANKEKEHGMELYTVLPPQRHALIDSFRLS</sequence>
<dbReference type="InterPro" id="IPR013929">
    <property type="entry name" value="RPAP1_C"/>
</dbReference>
<feature type="region of interest" description="Disordered" evidence="5">
    <location>
        <begin position="271"/>
        <end position="323"/>
    </location>
</feature>
<feature type="compositionally biased region" description="Polar residues" evidence="5">
    <location>
        <begin position="283"/>
        <end position="313"/>
    </location>
</feature>
<feature type="compositionally biased region" description="Basic residues" evidence="5">
    <location>
        <begin position="271"/>
        <end position="280"/>
    </location>
</feature>